<dbReference type="InterPro" id="IPR029063">
    <property type="entry name" value="SAM-dependent_MTases_sf"/>
</dbReference>
<evidence type="ECO:0000313" key="1">
    <source>
        <dbReference type="EMBL" id="GMI34689.1"/>
    </source>
</evidence>
<proteinExistence type="predicted"/>
<dbReference type="Gene3D" id="3.40.50.150">
    <property type="entry name" value="Vaccinia Virus protein VP39"/>
    <property type="match status" value="1"/>
</dbReference>
<dbReference type="SUPFAM" id="SSF53335">
    <property type="entry name" value="S-adenosyl-L-methionine-dependent methyltransferases"/>
    <property type="match status" value="1"/>
</dbReference>
<dbReference type="Proteomes" id="UP001165060">
    <property type="component" value="Unassembled WGS sequence"/>
</dbReference>
<evidence type="ECO:0000313" key="2">
    <source>
        <dbReference type="Proteomes" id="UP001165060"/>
    </source>
</evidence>
<protein>
    <recommendedName>
        <fullName evidence="3">S-adenosyl-L-methionine-dependent methyltransferase</fullName>
    </recommendedName>
</protein>
<comment type="caution">
    <text evidence="1">The sequence shown here is derived from an EMBL/GenBank/DDBJ whole genome shotgun (WGS) entry which is preliminary data.</text>
</comment>
<dbReference type="EMBL" id="BRYB01001836">
    <property type="protein sequence ID" value="GMI34689.1"/>
    <property type="molecule type" value="Genomic_DNA"/>
</dbReference>
<reference evidence="1 2" key="1">
    <citation type="journal article" date="2023" name="Commun. Biol.">
        <title>Genome analysis of Parmales, the sister group of diatoms, reveals the evolutionary specialization of diatoms from phago-mixotrophs to photoautotrophs.</title>
        <authorList>
            <person name="Ban H."/>
            <person name="Sato S."/>
            <person name="Yoshikawa S."/>
            <person name="Yamada K."/>
            <person name="Nakamura Y."/>
            <person name="Ichinomiya M."/>
            <person name="Sato N."/>
            <person name="Blanc-Mathieu R."/>
            <person name="Endo H."/>
            <person name="Kuwata A."/>
            <person name="Ogata H."/>
        </authorList>
    </citation>
    <scope>NUCLEOTIDE SEQUENCE [LARGE SCALE GENOMIC DNA]</scope>
</reference>
<evidence type="ECO:0008006" key="3">
    <source>
        <dbReference type="Google" id="ProtNLM"/>
    </source>
</evidence>
<name>A0ABQ6MX83_9STRA</name>
<keyword evidence="2" id="KW-1185">Reference proteome</keyword>
<gene>
    <name evidence="1" type="ORF">TeGR_g6078</name>
</gene>
<organism evidence="1 2">
    <name type="scientific">Tetraparma gracilis</name>
    <dbReference type="NCBI Taxonomy" id="2962635"/>
    <lineage>
        <taxon>Eukaryota</taxon>
        <taxon>Sar</taxon>
        <taxon>Stramenopiles</taxon>
        <taxon>Ochrophyta</taxon>
        <taxon>Bolidophyceae</taxon>
        <taxon>Parmales</taxon>
        <taxon>Triparmaceae</taxon>
        <taxon>Tetraparma</taxon>
    </lineage>
</organism>
<sequence>MDALYPVAAFCASLALPALSKKLLATPKPSPPHPLSTIGSLYSAAFLELTAPLYDQHMGCENMGPLLYTLIRFLKPRRVLEVGAGLTSVYLAAAMADNTKEEETFAKKRADRTVNIEGVEWTTDSFFSPASPLPKPELHVVDNMEHESTTAHLVHEAAAKLGAGDVIKVHVSDCYEDSGSYLAEGAMYDFIWLDGISSDDRFLDLVRVYWKERLNKGGYLAVHSTLTNTLSKGWMRQIEKEREAEKGRVEVDFEIAVYDHEEQDLAALGGRIAGGAVEIGGVRWSAGAVRTVTGEYGARKAVVTASCEGWGEEGGVDDVTACEILQEALDDEVQSVRVAGVREGGAWGDMHVVGFGEPHKRYQNSFTVWQKRGGYSEPVYSWSP</sequence>
<accession>A0ABQ6MX83</accession>